<protein>
    <submittedName>
        <fullName evidence="3">CEN-like protein 1</fullName>
    </submittedName>
</protein>
<feature type="region of interest" description="Disordered" evidence="1">
    <location>
        <begin position="210"/>
        <end position="232"/>
    </location>
</feature>
<dbReference type="Pfam" id="PF01161">
    <property type="entry name" value="PBP"/>
    <property type="match status" value="1"/>
</dbReference>
<reference evidence="3" key="2">
    <citation type="submission" date="2023-05" db="EMBL/GenBank/DDBJ databases">
        <authorList>
            <consortium name="Lawrence Berkeley National Laboratory"/>
            <person name="Steindorff A."/>
            <person name="Hensen N."/>
            <person name="Bonometti L."/>
            <person name="Westerberg I."/>
            <person name="Brannstrom I.O."/>
            <person name="Guillou S."/>
            <person name="Cros-Aarteil S."/>
            <person name="Calhoun S."/>
            <person name="Haridas S."/>
            <person name="Kuo A."/>
            <person name="Mondo S."/>
            <person name="Pangilinan J."/>
            <person name="Riley R."/>
            <person name="Labutti K."/>
            <person name="Andreopoulos B."/>
            <person name="Lipzen A."/>
            <person name="Chen C."/>
            <person name="Yanf M."/>
            <person name="Daum C."/>
            <person name="Ng V."/>
            <person name="Clum A."/>
            <person name="Ohm R."/>
            <person name="Martin F."/>
            <person name="Silar P."/>
            <person name="Natvig D."/>
            <person name="Lalanne C."/>
            <person name="Gautier V."/>
            <person name="Ament-Velasquez S.L."/>
            <person name="Kruys A."/>
            <person name="Hutchinson M.I."/>
            <person name="Powell A.J."/>
            <person name="Barry K."/>
            <person name="Miller A.N."/>
            <person name="Grigoriev I.V."/>
            <person name="Debuchy R."/>
            <person name="Gladieux P."/>
            <person name="Thoren M.H."/>
            <person name="Johannesson H."/>
        </authorList>
    </citation>
    <scope>NUCLEOTIDE SEQUENCE</scope>
    <source>
        <strain evidence="3">CBS 141.50</strain>
    </source>
</reference>
<dbReference type="RefSeq" id="XP_062637130.1">
    <property type="nucleotide sequence ID" value="XM_062777218.1"/>
</dbReference>
<dbReference type="GO" id="GO:0030162">
    <property type="term" value="P:regulation of proteolysis"/>
    <property type="evidence" value="ECO:0007669"/>
    <property type="project" value="TreeGrafter"/>
</dbReference>
<feature type="compositionally biased region" description="Low complexity" evidence="1">
    <location>
        <begin position="219"/>
        <end position="232"/>
    </location>
</feature>
<dbReference type="EMBL" id="MU853583">
    <property type="protein sequence ID" value="KAK4143759.1"/>
    <property type="molecule type" value="Genomic_DNA"/>
</dbReference>
<dbReference type="InterPro" id="IPR035810">
    <property type="entry name" value="PEBP_euk"/>
</dbReference>
<feature type="signal peptide" evidence="2">
    <location>
        <begin position="1"/>
        <end position="17"/>
    </location>
</feature>
<dbReference type="PANTHER" id="PTHR11362">
    <property type="entry name" value="PHOSPHATIDYLETHANOLAMINE-BINDING PROTEIN"/>
    <property type="match status" value="1"/>
</dbReference>
<sequence>MFSHCIVVLLAATTAVAKTPDGFSPPSDKDLVVEYNGVTPLNGVSVSKRVTATQPRIGTLEPLNGTSYAVIMIDLDIPTNNPPETSTLLHWLQTDLVPAPAATLLNTTSGTAIRAFLLQNRTDANTGAETARAVLAPYIGPSPPARVPLSHRYTQILVDTSDLTAGGSEALRAAVTGTAQRRGFDAPAVLKAAGLENKVVAGNSFNVTNAGPASGAGGANRTAPGGTNGAGPTQVVVPGAGSRVWPGSVVMAGLVGVGMVALGL</sequence>
<dbReference type="AlphaFoldDB" id="A0AAN6V2X5"/>
<dbReference type="Gene3D" id="3.90.280.10">
    <property type="entry name" value="PEBP-like"/>
    <property type="match status" value="1"/>
</dbReference>
<dbReference type="GO" id="GO:0005543">
    <property type="term" value="F:phospholipid binding"/>
    <property type="evidence" value="ECO:0007669"/>
    <property type="project" value="TreeGrafter"/>
</dbReference>
<dbReference type="CDD" id="cd00866">
    <property type="entry name" value="PEBP_euk"/>
    <property type="match status" value="1"/>
</dbReference>
<evidence type="ECO:0000256" key="2">
    <source>
        <dbReference type="SAM" id="SignalP"/>
    </source>
</evidence>
<evidence type="ECO:0000313" key="3">
    <source>
        <dbReference type="EMBL" id="KAK4143759.1"/>
    </source>
</evidence>
<dbReference type="PANTHER" id="PTHR11362:SF141">
    <property type="entry name" value="PHOSPHATIDYLETHANOLAMINE-BINDING PROTEIN"/>
    <property type="match status" value="1"/>
</dbReference>
<dbReference type="Proteomes" id="UP001302676">
    <property type="component" value="Unassembled WGS sequence"/>
</dbReference>
<proteinExistence type="predicted"/>
<dbReference type="GeneID" id="87813831"/>
<dbReference type="InterPro" id="IPR036610">
    <property type="entry name" value="PEBP-like_sf"/>
</dbReference>
<accession>A0AAN6V2X5</accession>
<comment type="caution">
    <text evidence="3">The sequence shown here is derived from an EMBL/GenBank/DDBJ whole genome shotgun (WGS) entry which is preliminary data.</text>
</comment>
<reference evidence="3" key="1">
    <citation type="journal article" date="2023" name="Mol. Phylogenet. Evol.">
        <title>Genome-scale phylogeny and comparative genomics of the fungal order Sordariales.</title>
        <authorList>
            <person name="Hensen N."/>
            <person name="Bonometti L."/>
            <person name="Westerberg I."/>
            <person name="Brannstrom I.O."/>
            <person name="Guillou S."/>
            <person name="Cros-Aarteil S."/>
            <person name="Calhoun S."/>
            <person name="Haridas S."/>
            <person name="Kuo A."/>
            <person name="Mondo S."/>
            <person name="Pangilinan J."/>
            <person name="Riley R."/>
            <person name="LaButti K."/>
            <person name="Andreopoulos B."/>
            <person name="Lipzen A."/>
            <person name="Chen C."/>
            <person name="Yan M."/>
            <person name="Daum C."/>
            <person name="Ng V."/>
            <person name="Clum A."/>
            <person name="Steindorff A."/>
            <person name="Ohm R.A."/>
            <person name="Martin F."/>
            <person name="Silar P."/>
            <person name="Natvig D.O."/>
            <person name="Lalanne C."/>
            <person name="Gautier V."/>
            <person name="Ament-Velasquez S.L."/>
            <person name="Kruys A."/>
            <person name="Hutchinson M.I."/>
            <person name="Powell A.J."/>
            <person name="Barry K."/>
            <person name="Miller A.N."/>
            <person name="Grigoriev I.V."/>
            <person name="Debuchy R."/>
            <person name="Gladieux P."/>
            <person name="Hiltunen Thoren M."/>
            <person name="Johannesson H."/>
        </authorList>
    </citation>
    <scope>NUCLEOTIDE SEQUENCE</scope>
    <source>
        <strain evidence="3">CBS 141.50</strain>
    </source>
</reference>
<evidence type="ECO:0000313" key="4">
    <source>
        <dbReference type="Proteomes" id="UP001302676"/>
    </source>
</evidence>
<keyword evidence="4" id="KW-1185">Reference proteome</keyword>
<evidence type="ECO:0000256" key="1">
    <source>
        <dbReference type="SAM" id="MobiDB-lite"/>
    </source>
</evidence>
<gene>
    <name evidence="3" type="ORF">C8A04DRAFT_12114</name>
</gene>
<keyword evidence="2" id="KW-0732">Signal</keyword>
<dbReference type="GO" id="GO:0046578">
    <property type="term" value="P:regulation of Ras protein signal transduction"/>
    <property type="evidence" value="ECO:0007669"/>
    <property type="project" value="TreeGrafter"/>
</dbReference>
<feature type="chain" id="PRO_5043002694" evidence="2">
    <location>
        <begin position="18"/>
        <end position="264"/>
    </location>
</feature>
<dbReference type="SUPFAM" id="SSF49777">
    <property type="entry name" value="PEBP-like"/>
    <property type="match status" value="1"/>
</dbReference>
<dbReference type="GO" id="GO:0030414">
    <property type="term" value="F:peptidase inhibitor activity"/>
    <property type="evidence" value="ECO:0007669"/>
    <property type="project" value="TreeGrafter"/>
</dbReference>
<organism evidence="3 4">
    <name type="scientific">Dichotomopilus funicola</name>
    <dbReference type="NCBI Taxonomy" id="1934379"/>
    <lineage>
        <taxon>Eukaryota</taxon>
        <taxon>Fungi</taxon>
        <taxon>Dikarya</taxon>
        <taxon>Ascomycota</taxon>
        <taxon>Pezizomycotina</taxon>
        <taxon>Sordariomycetes</taxon>
        <taxon>Sordariomycetidae</taxon>
        <taxon>Sordariales</taxon>
        <taxon>Chaetomiaceae</taxon>
        <taxon>Dichotomopilus</taxon>
    </lineage>
</organism>
<dbReference type="InterPro" id="IPR008914">
    <property type="entry name" value="PEBP"/>
</dbReference>
<name>A0AAN6V2X5_9PEZI</name>